<protein>
    <submittedName>
        <fullName evidence="1">Uncharacterized protein</fullName>
    </submittedName>
</protein>
<name>Q316F3_OLEA2</name>
<dbReference type="EMBL" id="CP000112">
    <property type="protein sequence ID" value="ABB37193.1"/>
    <property type="molecule type" value="Genomic_DNA"/>
</dbReference>
<proteinExistence type="predicted"/>
<evidence type="ECO:0000313" key="1">
    <source>
        <dbReference type="EMBL" id="ABB37193.1"/>
    </source>
</evidence>
<dbReference type="HOGENOM" id="CLU_2069258_0_0_7"/>
<sequence>MPHFSCQHGTAPAEFDSCQPRPAAFHEFAAPAPAVSTRACTPCNGCGWCCLDHPCDESVYLHGYTDRCPELCWSKSRNRYLCRLAADAVRGRRFRDNLRMGEGCCAPQNPWRQNVRQR</sequence>
<gene>
    <name evidence="1" type="ordered locus">Dde_0392</name>
</gene>
<accession>Q316F3</accession>
<dbReference type="KEGG" id="dde:Dde_0392"/>
<dbReference type="AlphaFoldDB" id="Q316F3"/>
<dbReference type="STRING" id="207559.Dde_0392"/>
<evidence type="ECO:0000313" key="2">
    <source>
        <dbReference type="Proteomes" id="UP000002710"/>
    </source>
</evidence>
<dbReference type="Proteomes" id="UP000002710">
    <property type="component" value="Chromosome"/>
</dbReference>
<reference evidence="1 2" key="1">
    <citation type="journal article" date="2011" name="J. Bacteriol.">
        <title>Complete genome sequence and updated annotation of Desulfovibrio alaskensis G20.</title>
        <authorList>
            <person name="Hauser L.J."/>
            <person name="Land M.L."/>
            <person name="Brown S.D."/>
            <person name="Larimer F."/>
            <person name="Keller K.L."/>
            <person name="Rapp-Giles B.J."/>
            <person name="Price M.N."/>
            <person name="Lin M."/>
            <person name="Bruce D.C."/>
            <person name="Detter J.C."/>
            <person name="Tapia R."/>
            <person name="Han C.S."/>
            <person name="Goodwin L.A."/>
            <person name="Cheng J.F."/>
            <person name="Pitluck S."/>
            <person name="Copeland A."/>
            <person name="Lucas S."/>
            <person name="Nolan M."/>
            <person name="Lapidus A.L."/>
            <person name="Palumbo A.V."/>
            <person name="Wall J.D."/>
        </authorList>
    </citation>
    <scope>NUCLEOTIDE SEQUENCE [LARGE SCALE GENOMIC DNA]</scope>
    <source>
        <strain evidence="2">ATCC BAA 1058 / DSM 17464 / G20</strain>
    </source>
</reference>
<keyword evidence="2" id="KW-1185">Reference proteome</keyword>
<dbReference type="RefSeq" id="WP_011366529.1">
    <property type="nucleotide sequence ID" value="NC_007519.1"/>
</dbReference>
<organism evidence="1 2">
    <name type="scientific">Oleidesulfovibrio alaskensis (strain ATCC BAA-1058 / DSM 17464 / G20)</name>
    <name type="common">Desulfovibrio alaskensis</name>
    <dbReference type="NCBI Taxonomy" id="207559"/>
    <lineage>
        <taxon>Bacteria</taxon>
        <taxon>Pseudomonadati</taxon>
        <taxon>Thermodesulfobacteriota</taxon>
        <taxon>Desulfovibrionia</taxon>
        <taxon>Desulfovibrionales</taxon>
        <taxon>Desulfovibrionaceae</taxon>
        <taxon>Oleidesulfovibrio</taxon>
    </lineage>
</organism>
<dbReference type="eggNOG" id="ENOG50348XZ">
    <property type="taxonomic scope" value="Bacteria"/>
</dbReference>